<organism evidence="3 4">
    <name type="scientific">Niastella populi</name>
    <dbReference type="NCBI Taxonomy" id="550983"/>
    <lineage>
        <taxon>Bacteria</taxon>
        <taxon>Pseudomonadati</taxon>
        <taxon>Bacteroidota</taxon>
        <taxon>Chitinophagia</taxon>
        <taxon>Chitinophagales</taxon>
        <taxon>Chitinophagaceae</taxon>
        <taxon>Niastella</taxon>
    </lineage>
</organism>
<dbReference type="AlphaFoldDB" id="A0A1V9G8C0"/>
<evidence type="ECO:0000259" key="2">
    <source>
        <dbReference type="Pfam" id="PF14771"/>
    </source>
</evidence>
<feature type="compositionally biased region" description="Low complexity" evidence="1">
    <location>
        <begin position="189"/>
        <end position="200"/>
    </location>
</feature>
<evidence type="ECO:0000313" key="4">
    <source>
        <dbReference type="Proteomes" id="UP000192276"/>
    </source>
</evidence>
<protein>
    <recommendedName>
        <fullName evidence="2">DUF4476 domain-containing protein</fullName>
    </recommendedName>
</protein>
<evidence type="ECO:0000313" key="3">
    <source>
        <dbReference type="EMBL" id="OQP66716.1"/>
    </source>
</evidence>
<dbReference type="EMBL" id="LWBP01000045">
    <property type="protein sequence ID" value="OQP66716.1"/>
    <property type="molecule type" value="Genomic_DNA"/>
</dbReference>
<proteinExistence type="predicted"/>
<gene>
    <name evidence="3" type="ORF">A4R26_13160</name>
</gene>
<comment type="caution">
    <text evidence="3">The sequence shown here is derived from an EMBL/GenBank/DDBJ whole genome shotgun (WGS) entry which is preliminary data.</text>
</comment>
<keyword evidence="4" id="KW-1185">Reference proteome</keyword>
<dbReference type="InterPro" id="IPR028011">
    <property type="entry name" value="DUF4476"/>
</dbReference>
<accession>A0A1V9G8C0</accession>
<feature type="region of interest" description="Disordered" evidence="1">
    <location>
        <begin position="158"/>
        <end position="205"/>
    </location>
</feature>
<dbReference type="STRING" id="550983.A4R26_13160"/>
<evidence type="ECO:0000256" key="1">
    <source>
        <dbReference type="SAM" id="MobiDB-lite"/>
    </source>
</evidence>
<dbReference type="Pfam" id="PF14771">
    <property type="entry name" value="DUF4476"/>
    <property type="match status" value="1"/>
</dbReference>
<dbReference type="Proteomes" id="UP000192276">
    <property type="component" value="Unassembled WGS sequence"/>
</dbReference>
<reference evidence="4" key="1">
    <citation type="submission" date="2016-04" db="EMBL/GenBank/DDBJ databases">
        <authorList>
            <person name="Chen L."/>
            <person name="Zhuang W."/>
            <person name="Wang G."/>
        </authorList>
    </citation>
    <scope>NUCLEOTIDE SEQUENCE [LARGE SCALE GENOMIC DNA]</scope>
    <source>
        <strain evidence="4">208</strain>
    </source>
</reference>
<sequence length="299" mass="34679">MVILNISFIPNSVQRKYWPFRSIHQNLPAGQVPFYPHKTPNMKKTCILILFLLPAFLVRALAGPDDGILGITNLSRQNITIEIDGRTYTDVTNALILRNFRPGNHIVKVYTMVRSTPVTRLARRVVLYNKSMYVKPKYYVDIVINRFGRALYDEQPITDNRYDGDGVDERDDRNNNNNWPGRNNDRDNYNGGRPPRNDNYPPRPMDDNTFSSFIETVRRESFDDSRMAIAKSGIDQNYFTSAQAKLLVALFSFENSKLEAAKYMYGRTTDQKNYFVVYSVFSFSKTKEELAEYVRAYKP</sequence>
<name>A0A1V9G8C0_9BACT</name>
<feature type="domain" description="DUF4476" evidence="2">
    <location>
        <begin position="205"/>
        <end position="293"/>
    </location>
</feature>